<comment type="similarity">
    <text evidence="2">Belongs to the CLPTM1 family.</text>
</comment>
<name>A0A7R9IC48_9NEOP</name>
<feature type="region of interest" description="Disordered" evidence="6">
    <location>
        <begin position="1"/>
        <end position="33"/>
    </location>
</feature>
<dbReference type="GO" id="GO:0016020">
    <property type="term" value="C:membrane"/>
    <property type="evidence" value="ECO:0007669"/>
    <property type="project" value="UniProtKB-SubCell"/>
</dbReference>
<evidence type="ECO:0000256" key="4">
    <source>
        <dbReference type="ARBA" id="ARBA00022989"/>
    </source>
</evidence>
<evidence type="ECO:0000256" key="1">
    <source>
        <dbReference type="ARBA" id="ARBA00004141"/>
    </source>
</evidence>
<comment type="subcellular location">
    <subcellularLocation>
        <location evidence="1">Membrane</location>
        <topology evidence="1">Multi-pass membrane protein</topology>
    </subcellularLocation>
</comment>
<keyword evidence="5 7" id="KW-0472">Membrane</keyword>
<evidence type="ECO:0008006" key="9">
    <source>
        <dbReference type="Google" id="ProtNLM"/>
    </source>
</evidence>
<dbReference type="InterPro" id="IPR008429">
    <property type="entry name" value="CLPTM1"/>
</dbReference>
<evidence type="ECO:0000256" key="2">
    <source>
        <dbReference type="ARBA" id="ARBA00009310"/>
    </source>
</evidence>
<keyword evidence="3 7" id="KW-0812">Transmembrane</keyword>
<dbReference type="AlphaFoldDB" id="A0A7R9IC48"/>
<protein>
    <recommendedName>
        <fullName evidence="9">Cleft lip and palate associated transmembrane protein</fullName>
    </recommendedName>
</protein>
<evidence type="ECO:0000256" key="7">
    <source>
        <dbReference type="SAM" id="Phobius"/>
    </source>
</evidence>
<dbReference type="Pfam" id="PF05602">
    <property type="entry name" value="CLPTM1"/>
    <property type="match status" value="2"/>
</dbReference>
<keyword evidence="4 7" id="KW-1133">Transmembrane helix</keyword>
<evidence type="ECO:0000256" key="3">
    <source>
        <dbReference type="ARBA" id="ARBA00022692"/>
    </source>
</evidence>
<feature type="compositionally biased region" description="Basic and acidic residues" evidence="6">
    <location>
        <begin position="719"/>
        <end position="730"/>
    </location>
</feature>
<feature type="transmembrane region" description="Helical" evidence="7">
    <location>
        <begin position="600"/>
        <end position="621"/>
    </location>
</feature>
<accession>A0A7R9IC48</accession>
<dbReference type="EMBL" id="OE001019">
    <property type="protein sequence ID" value="CAD7455746.1"/>
    <property type="molecule type" value="Genomic_DNA"/>
</dbReference>
<evidence type="ECO:0000256" key="5">
    <source>
        <dbReference type="ARBA" id="ARBA00023136"/>
    </source>
</evidence>
<sequence>MADEKQSDSQLLEEEEMDNSETNGDIVSTRQENNEGELAFAARVDAEREKYQPTKLESFFAVTKSLIIRALVIYFITSFFRRPSTTDAPVASADGSSPAKIPAFNLFENGTVMDLYVYISERKDFSEFNNPDSLVWRQDDLTYGDWTSGPNLGIPVGEGERDADRHNCLQSLRNNGSLFVHVYVTRHGRSPNPETGKGVYAGQHMAYSWRMLNKFKKLRYTKTHNLLTGETAATPEEVKKAETMKEEIVSHWHPNLTINLVTDQTNWVQGSVPPPLDEYIYFLPGGDKYKPVVYFNEFWNMLKDYRPINKTTENLSLTLTFQPLSLFKWQIYSAQAMRNKWTANMLGDTFADDEDEDQDSLKEALLETSPYLLGLTIAISVLHSIFELLAFKNDIQFWNNRKSLEGLSVRSVFFNVFQSLIVLLYVLDNETNTVVRISCFIGLGIEVWKINKDTRLPSAWTRDFPSAGGCSLSNNSGRVTLSGGPQITPRGFARRAVNAPSRSLCGSEWGVGVDPTYLPHTKKLVSSTFRDYEVMDVKINRESRMLGIFPRLTFSDKSSYVHSSTKQYDTLAFKYLSWALYPLLGGYAVYSLLYQEHRGWYSFVLNMLYGFLLTFGFIMMTPQLFINYKLKSVAHLPWRMMSYKFLNTFIDDIFAFVIKMPTLYRLGCFRDDIVFFIFLYQRWIYKTDPSRVNEFGFSAEMEQEASQAKKQANGQPLAIEDKAPAAKKED</sequence>
<feature type="compositionally biased region" description="Polar residues" evidence="6">
    <location>
        <begin position="20"/>
        <end position="31"/>
    </location>
</feature>
<gene>
    <name evidence="8" type="ORF">TTEB3V08_LOCUS3800</name>
</gene>
<proteinExistence type="inferred from homology"/>
<dbReference type="PANTHER" id="PTHR21347">
    <property type="entry name" value="CLEFT LIP AND PALATE ASSOCIATED TRANSMEMBRANE PROTEIN-RELATED"/>
    <property type="match status" value="1"/>
</dbReference>
<reference evidence="8" key="1">
    <citation type="submission" date="2020-11" db="EMBL/GenBank/DDBJ databases">
        <authorList>
            <person name="Tran Van P."/>
        </authorList>
    </citation>
    <scope>NUCLEOTIDE SEQUENCE</scope>
</reference>
<feature type="region of interest" description="Disordered" evidence="6">
    <location>
        <begin position="706"/>
        <end position="730"/>
    </location>
</feature>
<feature type="transmembrane region" description="Helical" evidence="7">
    <location>
        <begin position="575"/>
        <end position="594"/>
    </location>
</feature>
<dbReference type="GO" id="GO:0012505">
    <property type="term" value="C:endomembrane system"/>
    <property type="evidence" value="ECO:0007669"/>
    <property type="project" value="TreeGrafter"/>
</dbReference>
<dbReference type="PANTHER" id="PTHR21347:SF14">
    <property type="entry name" value="LIPID SCRAMBLASE CLPTM1-RELATED"/>
    <property type="match status" value="1"/>
</dbReference>
<evidence type="ECO:0000256" key="6">
    <source>
        <dbReference type="SAM" id="MobiDB-lite"/>
    </source>
</evidence>
<organism evidence="8">
    <name type="scientific">Timema tahoe</name>
    <dbReference type="NCBI Taxonomy" id="61484"/>
    <lineage>
        <taxon>Eukaryota</taxon>
        <taxon>Metazoa</taxon>
        <taxon>Ecdysozoa</taxon>
        <taxon>Arthropoda</taxon>
        <taxon>Hexapoda</taxon>
        <taxon>Insecta</taxon>
        <taxon>Pterygota</taxon>
        <taxon>Neoptera</taxon>
        <taxon>Polyneoptera</taxon>
        <taxon>Phasmatodea</taxon>
        <taxon>Timematodea</taxon>
        <taxon>Timematoidea</taxon>
        <taxon>Timematidae</taxon>
        <taxon>Timema</taxon>
    </lineage>
</organism>
<evidence type="ECO:0000313" key="8">
    <source>
        <dbReference type="EMBL" id="CAD7455746.1"/>
    </source>
</evidence>